<dbReference type="AlphaFoldDB" id="A0A382LTR8"/>
<feature type="non-terminal residue" evidence="2">
    <location>
        <position position="1"/>
    </location>
</feature>
<feature type="region of interest" description="Disordered" evidence="1">
    <location>
        <begin position="1"/>
        <end position="55"/>
    </location>
</feature>
<feature type="non-terminal residue" evidence="2">
    <location>
        <position position="55"/>
    </location>
</feature>
<dbReference type="EMBL" id="UINC01089222">
    <property type="protein sequence ID" value="SVC40134.1"/>
    <property type="molecule type" value="Genomic_DNA"/>
</dbReference>
<sequence length="55" mass="6018">HHRRRRACGGAARYEPAGTAGRGCLPRMHPGRRPGDRVTDQPRAPVGHAGRDPRL</sequence>
<gene>
    <name evidence="2" type="ORF">METZ01_LOCUS292988</name>
</gene>
<accession>A0A382LTR8</accession>
<proteinExistence type="predicted"/>
<evidence type="ECO:0000256" key="1">
    <source>
        <dbReference type="SAM" id="MobiDB-lite"/>
    </source>
</evidence>
<evidence type="ECO:0000313" key="2">
    <source>
        <dbReference type="EMBL" id="SVC40134.1"/>
    </source>
</evidence>
<reference evidence="2" key="1">
    <citation type="submission" date="2018-05" db="EMBL/GenBank/DDBJ databases">
        <authorList>
            <person name="Lanie J.A."/>
            <person name="Ng W.-L."/>
            <person name="Kazmierczak K.M."/>
            <person name="Andrzejewski T.M."/>
            <person name="Davidsen T.M."/>
            <person name="Wayne K.J."/>
            <person name="Tettelin H."/>
            <person name="Glass J.I."/>
            <person name="Rusch D."/>
            <person name="Podicherti R."/>
            <person name="Tsui H.-C.T."/>
            <person name="Winkler M.E."/>
        </authorList>
    </citation>
    <scope>NUCLEOTIDE SEQUENCE</scope>
</reference>
<protein>
    <submittedName>
        <fullName evidence="2">Uncharacterized protein</fullName>
    </submittedName>
</protein>
<name>A0A382LTR8_9ZZZZ</name>
<organism evidence="2">
    <name type="scientific">marine metagenome</name>
    <dbReference type="NCBI Taxonomy" id="408172"/>
    <lineage>
        <taxon>unclassified sequences</taxon>
        <taxon>metagenomes</taxon>
        <taxon>ecological metagenomes</taxon>
    </lineage>
</organism>